<evidence type="ECO:0000313" key="1">
    <source>
        <dbReference type="EMBL" id="CAG7616961.1"/>
    </source>
</evidence>
<protein>
    <submittedName>
        <fullName evidence="1">Uncharacterized protein</fullName>
    </submittedName>
</protein>
<accession>A0A916NWH6</accession>
<keyword evidence="2" id="KW-1185">Reference proteome</keyword>
<dbReference type="AlphaFoldDB" id="A0A916NWH6"/>
<organism evidence="1 2">
    <name type="scientific">Paenibacillus solanacearum</name>
    <dbReference type="NCBI Taxonomy" id="2048548"/>
    <lineage>
        <taxon>Bacteria</taxon>
        <taxon>Bacillati</taxon>
        <taxon>Bacillota</taxon>
        <taxon>Bacilli</taxon>
        <taxon>Bacillales</taxon>
        <taxon>Paenibacillaceae</taxon>
        <taxon>Paenibacillus</taxon>
    </lineage>
</organism>
<dbReference type="EMBL" id="CAJVAS010000006">
    <property type="protein sequence ID" value="CAG7616961.1"/>
    <property type="molecule type" value="Genomic_DNA"/>
</dbReference>
<proteinExistence type="predicted"/>
<dbReference type="RefSeq" id="WP_218091840.1">
    <property type="nucleotide sequence ID" value="NZ_CAJVAS010000006.1"/>
</dbReference>
<gene>
    <name evidence="1" type="ORF">PAESOLCIP111_01964</name>
</gene>
<comment type="caution">
    <text evidence="1">The sequence shown here is derived from an EMBL/GenBank/DDBJ whole genome shotgun (WGS) entry which is preliminary data.</text>
</comment>
<sequence length="65" mass="7184">MSTKKESAAAAGKSAAAYAKEQFMQSKQFSAPQKDVLDALLIEDQTYTLEQVKKMLQDISKRTVS</sequence>
<dbReference type="Proteomes" id="UP000693672">
    <property type="component" value="Unassembled WGS sequence"/>
</dbReference>
<evidence type="ECO:0000313" key="2">
    <source>
        <dbReference type="Proteomes" id="UP000693672"/>
    </source>
</evidence>
<reference evidence="1" key="1">
    <citation type="submission" date="2021-06" db="EMBL/GenBank/DDBJ databases">
        <authorList>
            <person name="Criscuolo A."/>
        </authorList>
    </citation>
    <scope>NUCLEOTIDE SEQUENCE</scope>
    <source>
        <strain evidence="1">CIP111600</strain>
    </source>
</reference>
<name>A0A916NWH6_9BACL</name>